<keyword evidence="2" id="KW-0677">Repeat</keyword>
<dbReference type="SUPFAM" id="SSF50978">
    <property type="entry name" value="WD40 repeat-like"/>
    <property type="match status" value="1"/>
</dbReference>
<dbReference type="InterPro" id="IPR050853">
    <property type="entry name" value="WD_repeat_DNA-damage-binding"/>
</dbReference>
<dbReference type="GO" id="GO:0003677">
    <property type="term" value="F:DNA binding"/>
    <property type="evidence" value="ECO:0000318"/>
    <property type="project" value="GO_Central"/>
</dbReference>
<name>A0A078IAW1_BRANA</name>
<dbReference type="PANTHER" id="PTHR14773:SF0">
    <property type="entry name" value="WD REPEAT-CONTAINING PROTEIN 76"/>
    <property type="match status" value="1"/>
</dbReference>
<dbReference type="Gene3D" id="2.130.10.10">
    <property type="entry name" value="YVTN repeat-like/Quinoprotein amine dehydrogenase"/>
    <property type="match status" value="1"/>
</dbReference>
<organism evidence="4 5">
    <name type="scientific">Brassica napus</name>
    <name type="common">Rape</name>
    <dbReference type="NCBI Taxonomy" id="3708"/>
    <lineage>
        <taxon>Eukaryota</taxon>
        <taxon>Viridiplantae</taxon>
        <taxon>Streptophyta</taxon>
        <taxon>Embryophyta</taxon>
        <taxon>Tracheophyta</taxon>
        <taxon>Spermatophyta</taxon>
        <taxon>Magnoliopsida</taxon>
        <taxon>eudicotyledons</taxon>
        <taxon>Gunneridae</taxon>
        <taxon>Pentapetalae</taxon>
        <taxon>rosids</taxon>
        <taxon>malvids</taxon>
        <taxon>Brassicales</taxon>
        <taxon>Brassicaceae</taxon>
        <taxon>Brassiceae</taxon>
        <taxon>Brassica</taxon>
    </lineage>
</organism>
<dbReference type="Gene3D" id="3.40.50.2000">
    <property type="entry name" value="Glycogen Phosphorylase B"/>
    <property type="match status" value="2"/>
</dbReference>
<dbReference type="PANTHER" id="PTHR14773">
    <property type="entry name" value="WD REPEAT-CONTAINING PROTEIN 76"/>
    <property type="match status" value="1"/>
</dbReference>
<keyword evidence="5" id="KW-1185">Reference proteome</keyword>
<proteinExistence type="predicted"/>
<dbReference type="EMBL" id="LK032693">
    <property type="protein sequence ID" value="CDY46981.1"/>
    <property type="molecule type" value="Genomic_DNA"/>
</dbReference>
<keyword evidence="1" id="KW-0853">WD repeat</keyword>
<protein>
    <submittedName>
        <fullName evidence="4">BnaC09g14230D protein</fullName>
    </submittedName>
</protein>
<dbReference type="PaxDb" id="3708-A0A078IAW1"/>
<dbReference type="Gramene" id="CDY46981">
    <property type="protein sequence ID" value="CDY46981"/>
    <property type="gene ID" value="GSBRNA2T00086468001"/>
</dbReference>
<evidence type="ECO:0000256" key="1">
    <source>
        <dbReference type="ARBA" id="ARBA00022574"/>
    </source>
</evidence>
<reference evidence="4 5" key="1">
    <citation type="journal article" date="2014" name="Science">
        <title>Plant genetics. Early allopolyploid evolution in the post-Neolithic Brassica napus oilseed genome.</title>
        <authorList>
            <person name="Chalhoub B."/>
            <person name="Denoeud F."/>
            <person name="Liu S."/>
            <person name="Parkin I.A."/>
            <person name="Tang H."/>
            <person name="Wang X."/>
            <person name="Chiquet J."/>
            <person name="Belcram H."/>
            <person name="Tong C."/>
            <person name="Samans B."/>
            <person name="Correa M."/>
            <person name="Da Silva C."/>
            <person name="Just J."/>
            <person name="Falentin C."/>
            <person name="Koh C.S."/>
            <person name="Le Clainche I."/>
            <person name="Bernard M."/>
            <person name="Bento P."/>
            <person name="Noel B."/>
            <person name="Labadie K."/>
            <person name="Alberti A."/>
            <person name="Charles M."/>
            <person name="Arnaud D."/>
            <person name="Guo H."/>
            <person name="Daviaud C."/>
            <person name="Alamery S."/>
            <person name="Jabbari K."/>
            <person name="Zhao M."/>
            <person name="Edger P.P."/>
            <person name="Chelaifa H."/>
            <person name="Tack D."/>
            <person name="Lassalle G."/>
            <person name="Mestiri I."/>
            <person name="Schnel N."/>
            <person name="Le Paslier M.C."/>
            <person name="Fan G."/>
            <person name="Renault V."/>
            <person name="Bayer P.E."/>
            <person name="Golicz A.A."/>
            <person name="Manoli S."/>
            <person name="Lee T.H."/>
            <person name="Thi V.H."/>
            <person name="Chalabi S."/>
            <person name="Hu Q."/>
            <person name="Fan C."/>
            <person name="Tollenaere R."/>
            <person name="Lu Y."/>
            <person name="Battail C."/>
            <person name="Shen J."/>
            <person name="Sidebottom C.H."/>
            <person name="Wang X."/>
            <person name="Canaguier A."/>
            <person name="Chauveau A."/>
            <person name="Berard A."/>
            <person name="Deniot G."/>
            <person name="Guan M."/>
            <person name="Liu Z."/>
            <person name="Sun F."/>
            <person name="Lim Y.P."/>
            <person name="Lyons E."/>
            <person name="Town C.D."/>
            <person name="Bancroft I."/>
            <person name="Wang X."/>
            <person name="Meng J."/>
            <person name="Ma J."/>
            <person name="Pires J.C."/>
            <person name="King G.J."/>
            <person name="Brunel D."/>
            <person name="Delourme R."/>
            <person name="Renard M."/>
            <person name="Aury J.M."/>
            <person name="Adams K.L."/>
            <person name="Batley J."/>
            <person name="Snowdon R.J."/>
            <person name="Tost J."/>
            <person name="Edwards D."/>
            <person name="Zhou Y."/>
            <person name="Hua W."/>
            <person name="Sharpe A.G."/>
            <person name="Paterson A.H."/>
            <person name="Guan C."/>
            <person name="Wincker P."/>
        </authorList>
    </citation>
    <scope>NUCLEOTIDE SEQUENCE [LARGE SCALE GENOMIC DNA]</scope>
    <source>
        <strain evidence="5">cv. Darmor-bzh</strain>
    </source>
</reference>
<dbReference type="Proteomes" id="UP000028999">
    <property type="component" value="Unassembled WGS sequence"/>
</dbReference>
<dbReference type="GO" id="GO:2000001">
    <property type="term" value="P:regulation of DNA damage checkpoint"/>
    <property type="evidence" value="ECO:0000318"/>
    <property type="project" value="GO_Central"/>
</dbReference>
<dbReference type="GO" id="GO:0005634">
    <property type="term" value="C:nucleus"/>
    <property type="evidence" value="ECO:0000318"/>
    <property type="project" value="GO_Central"/>
</dbReference>
<feature type="region of interest" description="Disordered" evidence="3">
    <location>
        <begin position="29"/>
        <end position="124"/>
    </location>
</feature>
<evidence type="ECO:0000256" key="2">
    <source>
        <dbReference type="ARBA" id="ARBA00022737"/>
    </source>
</evidence>
<dbReference type="InterPro" id="IPR015943">
    <property type="entry name" value="WD40/YVTN_repeat-like_dom_sf"/>
</dbReference>
<evidence type="ECO:0000313" key="5">
    <source>
        <dbReference type="Proteomes" id="UP000028999"/>
    </source>
</evidence>
<dbReference type="InterPro" id="IPR036322">
    <property type="entry name" value="WD40_repeat_dom_sf"/>
</dbReference>
<feature type="compositionally biased region" description="Basic residues" evidence="3">
    <location>
        <begin position="37"/>
        <end position="51"/>
    </location>
</feature>
<feature type="compositionally biased region" description="Polar residues" evidence="3">
    <location>
        <begin position="98"/>
        <end position="108"/>
    </location>
</feature>
<evidence type="ECO:0000256" key="3">
    <source>
        <dbReference type="SAM" id="MobiDB-lite"/>
    </source>
</evidence>
<gene>
    <name evidence="4" type="primary">BnaC09g14230D</name>
    <name evidence="4" type="ORF">GSBRNA2T00086468001</name>
</gene>
<dbReference type="STRING" id="3708.A0A078IAW1"/>
<evidence type="ECO:0000313" key="4">
    <source>
        <dbReference type="EMBL" id="CDY46981.1"/>
    </source>
</evidence>
<dbReference type="AlphaFoldDB" id="A0A078IAW1"/>
<sequence length="343" mass="39322">MATEYERKRLENIRRNDEMMASLNVHAKASLLSASTKRSRDHPKSLKKQQQKKKESEAPIVKRQSLRTRGLTPDSDGLPHGVSECPKAPLPLDDGDGSHSQFVDTLSGITRKPNGETSTVTENDDDSFDLGSLCLEPHDVKRVVPERVLVVKFLPCEGVKLVAAGDKDGNVGFWNLDCQNEEEDGGVSLFKPHTYSVTSLVFQQNSFSKINQSYDFSDVYCILGFSVFLYDFFLLNPFAKVATTLVSFFETCNADPSHWEKISDGGLERIYERYTWKKYSERLLTLAGVYSFWKHVSKLERRETRRYLEMFYSLKFRDLVSVIHSSFFQFLRLVYLYDHITTC</sequence>
<accession>A0A078IAW1</accession>